<dbReference type="RefSeq" id="WP_121521574.1">
    <property type="nucleotide sequence ID" value="NZ_RCHR01000001.1"/>
</dbReference>
<sequence length="66" mass="7551">MRLIGLILTIISIVIVFFNYNIAILLFGLALLLFGDYHLQTNNKIMSYTHFVSGFIFIIGILITWS</sequence>
<dbReference type="EMBL" id="RCHR01000001">
    <property type="protein sequence ID" value="RLL48420.1"/>
    <property type="molecule type" value="Genomic_DNA"/>
</dbReference>
<gene>
    <name evidence="2" type="ORF">D8M04_03935</name>
</gene>
<evidence type="ECO:0000256" key="1">
    <source>
        <dbReference type="SAM" id="Phobius"/>
    </source>
</evidence>
<keyword evidence="1" id="KW-0812">Transmembrane</keyword>
<name>A0A498DMY8_9BACI</name>
<reference evidence="2 3" key="1">
    <citation type="submission" date="2018-10" db="EMBL/GenBank/DDBJ databases">
        <title>Oceanobacillus sp. YLB-02 draft genome.</title>
        <authorList>
            <person name="Yu L."/>
        </authorList>
    </citation>
    <scope>NUCLEOTIDE SEQUENCE [LARGE SCALE GENOMIC DNA]</scope>
    <source>
        <strain evidence="2 3">YLB-02</strain>
    </source>
</reference>
<evidence type="ECO:0000313" key="3">
    <source>
        <dbReference type="Proteomes" id="UP000270219"/>
    </source>
</evidence>
<evidence type="ECO:0008006" key="4">
    <source>
        <dbReference type="Google" id="ProtNLM"/>
    </source>
</evidence>
<keyword evidence="1" id="KW-1133">Transmembrane helix</keyword>
<feature type="transmembrane region" description="Helical" evidence="1">
    <location>
        <begin position="45"/>
        <end position="65"/>
    </location>
</feature>
<keyword evidence="3" id="KW-1185">Reference proteome</keyword>
<feature type="transmembrane region" description="Helical" evidence="1">
    <location>
        <begin position="6"/>
        <end position="33"/>
    </location>
</feature>
<dbReference type="AlphaFoldDB" id="A0A498DMY8"/>
<keyword evidence="1" id="KW-0472">Membrane</keyword>
<evidence type="ECO:0000313" key="2">
    <source>
        <dbReference type="EMBL" id="RLL48420.1"/>
    </source>
</evidence>
<comment type="caution">
    <text evidence="2">The sequence shown here is derived from an EMBL/GenBank/DDBJ whole genome shotgun (WGS) entry which is preliminary data.</text>
</comment>
<organism evidence="2 3">
    <name type="scientific">Oceanobacillus piezotolerans</name>
    <dbReference type="NCBI Taxonomy" id="2448030"/>
    <lineage>
        <taxon>Bacteria</taxon>
        <taxon>Bacillati</taxon>
        <taxon>Bacillota</taxon>
        <taxon>Bacilli</taxon>
        <taxon>Bacillales</taxon>
        <taxon>Bacillaceae</taxon>
        <taxon>Oceanobacillus</taxon>
    </lineage>
</organism>
<dbReference type="Proteomes" id="UP000270219">
    <property type="component" value="Unassembled WGS sequence"/>
</dbReference>
<accession>A0A498DMY8</accession>
<protein>
    <recommendedName>
        <fullName evidence="4">DUF3953 domain-containing protein</fullName>
    </recommendedName>
</protein>
<proteinExistence type="predicted"/>